<sequence length="127" mass="13804">MKLLGAIALFLPFASAIWPIPSSYTSGDTVLWVDKKVKITYNGETQSVGYIQNSSNPNGTVTGAQIVATAIQRTLDTIFTQNFIPWKFHPRNSNFEPSGSNKTYVSSITLQQNSTDSKTVSKALDGA</sequence>
<dbReference type="Gene3D" id="3.30.379.10">
    <property type="entry name" value="Chitobiase/beta-hexosaminidase domain 2-like"/>
    <property type="match status" value="1"/>
</dbReference>
<protein>
    <submittedName>
        <fullName evidence="4">Glucosamine-6-phosphate isomerase (Glucosamine-6-phosphate deaminase) (GNPDA) (GlcN6P deaminase)</fullName>
        <ecNumber evidence="4">3.2.1.52</ecNumber>
    </submittedName>
</protein>
<keyword evidence="5" id="KW-1185">Reference proteome</keyword>
<dbReference type="InterPro" id="IPR029018">
    <property type="entry name" value="Hex-like_dom2"/>
</dbReference>
<feature type="signal peptide" evidence="2">
    <location>
        <begin position="1"/>
        <end position="16"/>
    </location>
</feature>
<feature type="non-terminal residue" evidence="4">
    <location>
        <position position="127"/>
    </location>
</feature>
<keyword evidence="4" id="KW-0413">Isomerase</keyword>
<feature type="chain" id="PRO_5047052256" evidence="2">
    <location>
        <begin position="17"/>
        <end position="127"/>
    </location>
</feature>
<gene>
    <name evidence="4" type="primary">NAG1_3</name>
    <name evidence="4" type="ORF">LTR16_011113</name>
</gene>
<evidence type="ECO:0000256" key="1">
    <source>
        <dbReference type="ARBA" id="ARBA00022801"/>
    </source>
</evidence>
<keyword evidence="2" id="KW-0732">Signal</keyword>
<name>A0ABR0LSS9_9PEZI</name>
<dbReference type="Pfam" id="PF14845">
    <property type="entry name" value="Glycohydro_20b2"/>
    <property type="match status" value="1"/>
</dbReference>
<evidence type="ECO:0000313" key="5">
    <source>
        <dbReference type="Proteomes" id="UP001357485"/>
    </source>
</evidence>
<proteinExistence type="predicted"/>
<dbReference type="GO" id="GO:0016853">
    <property type="term" value="F:isomerase activity"/>
    <property type="evidence" value="ECO:0007669"/>
    <property type="project" value="UniProtKB-KW"/>
</dbReference>
<feature type="domain" description="Beta-hexosaminidase eukaryotic type N-terminal" evidence="3">
    <location>
        <begin position="17"/>
        <end position="118"/>
    </location>
</feature>
<accession>A0ABR0LSS9</accession>
<organism evidence="4 5">
    <name type="scientific">Cryomyces antarcticus</name>
    <dbReference type="NCBI Taxonomy" id="329879"/>
    <lineage>
        <taxon>Eukaryota</taxon>
        <taxon>Fungi</taxon>
        <taxon>Dikarya</taxon>
        <taxon>Ascomycota</taxon>
        <taxon>Pezizomycotina</taxon>
        <taxon>Dothideomycetes</taxon>
        <taxon>Dothideomycetes incertae sedis</taxon>
        <taxon>Cryomyces</taxon>
    </lineage>
</organism>
<evidence type="ECO:0000259" key="3">
    <source>
        <dbReference type="Pfam" id="PF14845"/>
    </source>
</evidence>
<dbReference type="Proteomes" id="UP001357485">
    <property type="component" value="Unassembled WGS sequence"/>
</dbReference>
<evidence type="ECO:0000256" key="2">
    <source>
        <dbReference type="SAM" id="SignalP"/>
    </source>
</evidence>
<evidence type="ECO:0000313" key="4">
    <source>
        <dbReference type="EMBL" id="KAK5240097.1"/>
    </source>
</evidence>
<dbReference type="GO" id="GO:0004563">
    <property type="term" value="F:beta-N-acetylhexosaminidase activity"/>
    <property type="evidence" value="ECO:0007669"/>
    <property type="project" value="UniProtKB-EC"/>
</dbReference>
<keyword evidence="1 4" id="KW-0378">Hydrolase</keyword>
<dbReference type="EMBL" id="JAVRRA010011570">
    <property type="protein sequence ID" value="KAK5240097.1"/>
    <property type="molecule type" value="Genomic_DNA"/>
</dbReference>
<comment type="caution">
    <text evidence="4">The sequence shown here is derived from an EMBL/GenBank/DDBJ whole genome shotgun (WGS) entry which is preliminary data.</text>
</comment>
<reference evidence="4 5" key="1">
    <citation type="submission" date="2023-08" db="EMBL/GenBank/DDBJ databases">
        <title>Black Yeasts Isolated from many extreme environments.</title>
        <authorList>
            <person name="Coleine C."/>
            <person name="Stajich J.E."/>
            <person name="Selbmann L."/>
        </authorList>
    </citation>
    <scope>NUCLEOTIDE SEQUENCE [LARGE SCALE GENOMIC DNA]</scope>
    <source>
        <strain evidence="4 5">CCFEE 536</strain>
    </source>
</reference>
<dbReference type="EC" id="3.2.1.52" evidence="4"/>
<keyword evidence="4" id="KW-0326">Glycosidase</keyword>
<dbReference type="InterPro" id="IPR029019">
    <property type="entry name" value="HEX_eukaryotic_N"/>
</dbReference>
<dbReference type="SUPFAM" id="SSF55545">
    <property type="entry name" value="beta-N-acetylhexosaminidase-like domain"/>
    <property type="match status" value="1"/>
</dbReference>